<evidence type="ECO:0000259" key="1">
    <source>
        <dbReference type="Pfam" id="PF00534"/>
    </source>
</evidence>
<feature type="domain" description="Glycosyl transferase family 1" evidence="1">
    <location>
        <begin position="603"/>
        <end position="763"/>
    </location>
</feature>
<proteinExistence type="predicted"/>
<dbReference type="AlphaFoldDB" id="A0A6N9NSK6"/>
<protein>
    <submittedName>
        <fullName evidence="2">Glycosyltransferase</fullName>
    </submittedName>
</protein>
<dbReference type="CDD" id="cd03801">
    <property type="entry name" value="GT4_PimA-like"/>
    <property type="match status" value="2"/>
</dbReference>
<feature type="domain" description="Glycosyl transferase family 1" evidence="1">
    <location>
        <begin position="222"/>
        <end position="380"/>
    </location>
</feature>
<dbReference type="GO" id="GO:0016757">
    <property type="term" value="F:glycosyltransferase activity"/>
    <property type="evidence" value="ECO:0007669"/>
    <property type="project" value="InterPro"/>
</dbReference>
<dbReference type="SUPFAM" id="SSF53756">
    <property type="entry name" value="UDP-Glycosyltransferase/glycogen phosphorylase"/>
    <property type="match status" value="2"/>
</dbReference>
<dbReference type="Gene3D" id="3.40.50.2000">
    <property type="entry name" value="Glycogen Phosphorylase B"/>
    <property type="match status" value="4"/>
</dbReference>
<evidence type="ECO:0000313" key="3">
    <source>
        <dbReference type="Proteomes" id="UP000470771"/>
    </source>
</evidence>
<dbReference type="InterPro" id="IPR001296">
    <property type="entry name" value="Glyco_trans_1"/>
</dbReference>
<dbReference type="Pfam" id="PF00534">
    <property type="entry name" value="Glycos_transf_1"/>
    <property type="match status" value="2"/>
</dbReference>
<organism evidence="2 3">
    <name type="scientific">Acidiluteibacter ferrifornacis</name>
    <dbReference type="NCBI Taxonomy" id="2692424"/>
    <lineage>
        <taxon>Bacteria</taxon>
        <taxon>Pseudomonadati</taxon>
        <taxon>Bacteroidota</taxon>
        <taxon>Flavobacteriia</taxon>
        <taxon>Flavobacteriales</taxon>
        <taxon>Cryomorphaceae</taxon>
        <taxon>Acidiluteibacter</taxon>
    </lineage>
</organism>
<keyword evidence="2" id="KW-0808">Transferase</keyword>
<dbReference type="EMBL" id="WWNE01000018">
    <property type="protein sequence ID" value="NBG67365.1"/>
    <property type="molecule type" value="Genomic_DNA"/>
</dbReference>
<name>A0A6N9NSK6_9FLAO</name>
<gene>
    <name evidence="2" type="ORF">GQN54_14650</name>
</gene>
<keyword evidence="3" id="KW-1185">Reference proteome</keyword>
<dbReference type="RefSeq" id="WP_160634314.1">
    <property type="nucleotide sequence ID" value="NZ_WWNE01000018.1"/>
</dbReference>
<dbReference type="Proteomes" id="UP000470771">
    <property type="component" value="Unassembled WGS sequence"/>
</dbReference>
<dbReference type="PANTHER" id="PTHR12526">
    <property type="entry name" value="GLYCOSYLTRANSFERASE"/>
    <property type="match status" value="1"/>
</dbReference>
<sequence length="788" mass="88976">MSKKTILISAYAVNPYKGSEDGTGWNISREVAKEHPTIVITRKNNIPHIEKFLKENSTDVHSNSVFIGYDLPAWAMWLKKRIGERGYVLYYYFWQLFLPLFIKKNKLQFDIAHAVNFHSDSVPTFLWTLGKPTMWGPVGHHPKVKAQFLRPIYGRKAAIKDQFYFIFKWLLRNMDPFFRLAVKKVDTIFVINSSIAKVMNAPDSKVKIVPAVATESTDSTATLNTDQFNVLSVGRFHYMKGFDLTIEAFAIFYDSLTQELRDKTQLILVGNGEEKTRLKRLAKALKIDHKIKWVEWVERAEMKQIYQNASVFLFPSHEGAGMVVPEAMSYGLPIVTLDNVGPGELAGNAGLKVKVEGYSETVMALAGKLIELQRDSNNARFYSNLSRNRFKREFTWGAKGNQIKAAYQKIQKSVAIFHPSSELYGADRILVNAINAMPKDTKKSVYLKFEGPLVKFIKENTTNTEVKVIPFMPIIYRGIFNPRGILTFIGEWFRFRKYFKKQHQKHSFDSAYVNTLSTSFILPFLQQFKISSYIHVHEIIDSPKAIGWLTAQLANRYAKKVVCVSAAVEKGLIRYSKRIAQKIVVIHNGIDQIVVKPKIARGLLKFYLFGRIMPKKGQWYLLEALKQLTLDQLKDVQFTLMGGAVPGQEESLQELEKAIEKAGLKDIVVIKNFAPNITSAMEDADICLVPSMMKDPFPTTVLEAMSAGRPVIATNHGGAKEAIADSNGGLLVDPGKPSQLADSILQLIKGKATLPAMGRSAQKKYLSAFTKSHFNQNWEAFLVGNGFA</sequence>
<accession>A0A6N9NSK6</accession>
<evidence type="ECO:0000313" key="2">
    <source>
        <dbReference type="EMBL" id="NBG67365.1"/>
    </source>
</evidence>
<comment type="caution">
    <text evidence="2">The sequence shown here is derived from an EMBL/GenBank/DDBJ whole genome shotgun (WGS) entry which is preliminary data.</text>
</comment>
<reference evidence="2 3" key="1">
    <citation type="submission" date="2019-12" db="EMBL/GenBank/DDBJ databases">
        <authorList>
            <person name="Zhao J."/>
        </authorList>
    </citation>
    <scope>NUCLEOTIDE SEQUENCE [LARGE SCALE GENOMIC DNA]</scope>
    <source>
        <strain evidence="2 3">S-15</strain>
    </source>
</reference>